<dbReference type="Proteomes" id="UP001332243">
    <property type="component" value="Unassembled WGS sequence"/>
</dbReference>
<sequence length="153" mass="16326">MLKNGEAAWFAAHPTMPKLRKGSPADDLTDDGGPLAGLRELVLLRYAKGKAPKDAPVADEHPGLRDGFEPPEELVARAGLKEAYSFDSKVVGSIPGAGQEVRPGRFVVVTVEREKQQDPPTGSDGGSVPIPPLPDDDDDDVNTPGWLCPTRFC</sequence>
<feature type="region of interest" description="Disordered" evidence="1">
    <location>
        <begin position="50"/>
        <end position="69"/>
    </location>
</feature>
<gene>
    <name evidence="2" type="ORF">V1633_21550</name>
</gene>
<evidence type="ECO:0008006" key="4">
    <source>
        <dbReference type="Google" id="ProtNLM"/>
    </source>
</evidence>
<dbReference type="EMBL" id="JAZGQK010000017">
    <property type="protein sequence ID" value="MEE6261070.1"/>
    <property type="molecule type" value="Genomic_DNA"/>
</dbReference>
<feature type="region of interest" description="Disordered" evidence="1">
    <location>
        <begin position="15"/>
        <end position="34"/>
    </location>
</feature>
<keyword evidence="3" id="KW-1185">Reference proteome</keyword>
<organism evidence="2 3">
    <name type="scientific">Plantactinospora sonchi</name>
    <dbReference type="NCBI Taxonomy" id="1544735"/>
    <lineage>
        <taxon>Bacteria</taxon>
        <taxon>Bacillati</taxon>
        <taxon>Actinomycetota</taxon>
        <taxon>Actinomycetes</taxon>
        <taxon>Micromonosporales</taxon>
        <taxon>Micromonosporaceae</taxon>
        <taxon>Plantactinospora</taxon>
    </lineage>
</organism>
<name>A0ABU7RX56_9ACTN</name>
<reference evidence="2 3" key="1">
    <citation type="submission" date="2024-01" db="EMBL/GenBank/DDBJ databases">
        <title>Genome insights into Plantactinospora sonchi sp. nov.</title>
        <authorList>
            <person name="Wang L."/>
        </authorList>
    </citation>
    <scope>NUCLEOTIDE SEQUENCE [LARGE SCALE GENOMIC DNA]</scope>
    <source>
        <strain evidence="2 3">NEAU-QY2</strain>
    </source>
</reference>
<feature type="compositionally biased region" description="Basic and acidic residues" evidence="1">
    <location>
        <begin position="51"/>
        <end position="68"/>
    </location>
</feature>
<dbReference type="RefSeq" id="WP_331216170.1">
    <property type="nucleotide sequence ID" value="NZ_JAZGQK010000017.1"/>
</dbReference>
<protein>
    <recommendedName>
        <fullName evidence="4">PASTA domain-containing protein</fullName>
    </recommendedName>
</protein>
<proteinExistence type="predicted"/>
<feature type="region of interest" description="Disordered" evidence="1">
    <location>
        <begin position="111"/>
        <end position="145"/>
    </location>
</feature>
<accession>A0ABU7RX56</accession>
<evidence type="ECO:0000313" key="3">
    <source>
        <dbReference type="Proteomes" id="UP001332243"/>
    </source>
</evidence>
<evidence type="ECO:0000313" key="2">
    <source>
        <dbReference type="EMBL" id="MEE6261070.1"/>
    </source>
</evidence>
<evidence type="ECO:0000256" key="1">
    <source>
        <dbReference type="SAM" id="MobiDB-lite"/>
    </source>
</evidence>
<comment type="caution">
    <text evidence="2">The sequence shown here is derived from an EMBL/GenBank/DDBJ whole genome shotgun (WGS) entry which is preliminary data.</text>
</comment>